<gene>
    <name evidence="2" type="ORF">GCM10017781_42000</name>
    <name evidence="3" type="ORF">HNQ07_004158</name>
</gene>
<keyword evidence="5" id="KW-1185">Reference proteome</keyword>
<dbReference type="EMBL" id="JACHFK010000014">
    <property type="protein sequence ID" value="MBB5378651.1"/>
    <property type="molecule type" value="Genomic_DNA"/>
</dbReference>
<dbReference type="Proteomes" id="UP000619376">
    <property type="component" value="Unassembled WGS sequence"/>
</dbReference>
<reference evidence="5" key="2">
    <citation type="journal article" date="2019" name="Int. J. Syst. Evol. Microbiol.">
        <title>The Global Catalogue of Microorganisms (GCM) 10K type strain sequencing project: providing services to taxonomists for standard genome sequencing and annotation.</title>
        <authorList>
            <consortium name="The Broad Institute Genomics Platform"/>
            <consortium name="The Broad Institute Genome Sequencing Center for Infectious Disease"/>
            <person name="Wu L."/>
            <person name="Ma J."/>
        </authorList>
    </citation>
    <scope>NUCLEOTIDE SEQUENCE [LARGE SCALE GENOMIC DNA]</scope>
    <source>
        <strain evidence="5">CGMCC 1.18437</strain>
    </source>
</reference>
<evidence type="ECO:0000313" key="5">
    <source>
        <dbReference type="Proteomes" id="UP000619376"/>
    </source>
</evidence>
<dbReference type="Proteomes" id="UP000539473">
    <property type="component" value="Unassembled WGS sequence"/>
</dbReference>
<dbReference type="AlphaFoldDB" id="A0A7W8NR74"/>
<dbReference type="RefSeq" id="WP_184115289.1">
    <property type="nucleotide sequence ID" value="NZ_BNAJ01000015.1"/>
</dbReference>
<dbReference type="EMBL" id="BNAJ01000015">
    <property type="protein sequence ID" value="GHF61431.1"/>
    <property type="molecule type" value="Genomic_DNA"/>
</dbReference>
<evidence type="ECO:0000313" key="2">
    <source>
        <dbReference type="EMBL" id="GHF61431.1"/>
    </source>
</evidence>
<evidence type="ECO:0000313" key="3">
    <source>
        <dbReference type="EMBL" id="MBB5378651.1"/>
    </source>
</evidence>
<name>A0A7W8NR74_9DEIO</name>
<proteinExistence type="predicted"/>
<protein>
    <submittedName>
        <fullName evidence="3">Uncharacterized protein</fullName>
    </submittedName>
</protein>
<organism evidence="3 4">
    <name type="scientific">Deinococcus metalli</name>
    <dbReference type="NCBI Taxonomy" id="1141878"/>
    <lineage>
        <taxon>Bacteria</taxon>
        <taxon>Thermotogati</taxon>
        <taxon>Deinococcota</taxon>
        <taxon>Deinococci</taxon>
        <taxon>Deinococcales</taxon>
        <taxon>Deinococcaceae</taxon>
        <taxon>Deinococcus</taxon>
    </lineage>
</organism>
<evidence type="ECO:0000313" key="4">
    <source>
        <dbReference type="Proteomes" id="UP000539473"/>
    </source>
</evidence>
<comment type="caution">
    <text evidence="3">The sequence shown here is derived from an EMBL/GenBank/DDBJ whole genome shotgun (WGS) entry which is preliminary data.</text>
</comment>
<keyword evidence="1" id="KW-1133">Transmembrane helix</keyword>
<reference evidence="3 4" key="3">
    <citation type="submission" date="2020-08" db="EMBL/GenBank/DDBJ databases">
        <title>Genomic Encyclopedia of Type Strains, Phase IV (KMG-IV): sequencing the most valuable type-strain genomes for metagenomic binning, comparative biology and taxonomic classification.</title>
        <authorList>
            <person name="Goeker M."/>
        </authorList>
    </citation>
    <scope>NUCLEOTIDE SEQUENCE [LARGE SCALE GENOMIC DNA]</scope>
    <source>
        <strain evidence="3 4">DSM 27521</strain>
    </source>
</reference>
<evidence type="ECO:0000256" key="1">
    <source>
        <dbReference type="SAM" id="Phobius"/>
    </source>
</evidence>
<keyword evidence="1" id="KW-0812">Transmembrane</keyword>
<reference evidence="2" key="1">
    <citation type="journal article" date="2014" name="Int. J. Syst. Evol. Microbiol.">
        <title>Complete genome of a new Firmicutes species belonging to the dominant human colonic microbiota ('Ruminococcus bicirculans') reveals two chromosomes and a selective capacity to utilize plant glucans.</title>
        <authorList>
            <consortium name="NISC Comparative Sequencing Program"/>
            <person name="Wegmann U."/>
            <person name="Louis P."/>
            <person name="Goesmann A."/>
            <person name="Henrissat B."/>
            <person name="Duncan S.H."/>
            <person name="Flint H.J."/>
        </authorList>
    </citation>
    <scope>NUCLEOTIDE SEQUENCE</scope>
    <source>
        <strain evidence="2">CGMCC 1.18437</strain>
    </source>
</reference>
<feature type="transmembrane region" description="Helical" evidence="1">
    <location>
        <begin position="31"/>
        <end position="49"/>
    </location>
</feature>
<sequence>MLDLVVVVILSASLLIAAVWNALLALHGQAPWWVMWVRLGLSVAVLLGGV</sequence>
<reference evidence="2" key="4">
    <citation type="submission" date="2024-05" db="EMBL/GenBank/DDBJ databases">
        <authorList>
            <person name="Sun Q."/>
            <person name="Zhou Y."/>
        </authorList>
    </citation>
    <scope>NUCLEOTIDE SEQUENCE</scope>
    <source>
        <strain evidence="2">CGMCC 1.18437</strain>
    </source>
</reference>
<accession>A0A7W8NR74</accession>
<keyword evidence="1" id="KW-0472">Membrane</keyword>